<evidence type="ECO:0000313" key="3">
    <source>
        <dbReference type="EMBL" id="BBI99677.1"/>
    </source>
</evidence>
<protein>
    <recommendedName>
        <fullName evidence="2">MEMO1 family protein FGKAn22_13700</fullName>
    </recommendedName>
</protein>
<comment type="similarity">
    <text evidence="1 2">Belongs to the MEMO1 family.</text>
</comment>
<evidence type="ECO:0000256" key="2">
    <source>
        <dbReference type="HAMAP-Rule" id="MF_00055"/>
    </source>
</evidence>
<dbReference type="PANTHER" id="PTHR11060">
    <property type="entry name" value="PROTEIN MEMO1"/>
    <property type="match status" value="1"/>
</dbReference>
<name>A0AAN1W0T4_9PROT</name>
<organism evidence="3 4">
    <name type="scientific">Ferrigenium kumadai</name>
    <dbReference type="NCBI Taxonomy" id="1682490"/>
    <lineage>
        <taxon>Bacteria</taxon>
        <taxon>Pseudomonadati</taxon>
        <taxon>Pseudomonadota</taxon>
        <taxon>Betaproteobacteria</taxon>
        <taxon>Nitrosomonadales</taxon>
        <taxon>Gallionellaceae</taxon>
        <taxon>Ferrigenium</taxon>
    </lineage>
</organism>
<dbReference type="RefSeq" id="WP_212784917.1">
    <property type="nucleotide sequence ID" value="NZ_AP019536.1"/>
</dbReference>
<dbReference type="KEGG" id="fku:FGKAn22_13700"/>
<dbReference type="AlphaFoldDB" id="A0AAN1W0T4"/>
<dbReference type="EMBL" id="AP019536">
    <property type="protein sequence ID" value="BBI99677.1"/>
    <property type="molecule type" value="Genomic_DNA"/>
</dbReference>
<keyword evidence="4" id="KW-1185">Reference proteome</keyword>
<proteinExistence type="inferred from homology"/>
<dbReference type="HAMAP" id="MF_00055">
    <property type="entry name" value="MEMO1"/>
    <property type="match status" value="1"/>
</dbReference>
<dbReference type="PANTHER" id="PTHR11060:SF0">
    <property type="entry name" value="PROTEIN MEMO1"/>
    <property type="match status" value="1"/>
</dbReference>
<dbReference type="Proteomes" id="UP001319121">
    <property type="component" value="Chromosome"/>
</dbReference>
<reference evidence="3 4" key="1">
    <citation type="submission" date="2019-03" db="EMBL/GenBank/DDBJ databases">
        <title>Complete genome sequence of Ferrigenium kumadai strain An22, a microaerophilic iron-oxidizing bacterium isolated from a paddy field soil.</title>
        <authorList>
            <person name="Watanabe T."/>
            <person name="Asakawa S."/>
        </authorList>
    </citation>
    <scope>NUCLEOTIDE SEQUENCE [LARGE SCALE GENOMIC DNA]</scope>
    <source>
        <strain evidence="3 4">An22</strain>
    </source>
</reference>
<gene>
    <name evidence="3" type="ORF">FGKAn22_13700</name>
</gene>
<evidence type="ECO:0000313" key="4">
    <source>
        <dbReference type="Proteomes" id="UP001319121"/>
    </source>
</evidence>
<dbReference type="CDD" id="cd07361">
    <property type="entry name" value="MEMO_like"/>
    <property type="match status" value="1"/>
</dbReference>
<dbReference type="Gene3D" id="3.40.830.10">
    <property type="entry name" value="LigB-like"/>
    <property type="match status" value="1"/>
</dbReference>
<evidence type="ECO:0000256" key="1">
    <source>
        <dbReference type="ARBA" id="ARBA00006315"/>
    </source>
</evidence>
<dbReference type="NCBIfam" id="TIGR04336">
    <property type="entry name" value="AmmeMemoSam_B"/>
    <property type="match status" value="1"/>
</dbReference>
<accession>A0AAN1W0T4</accession>
<sequence length="270" mass="28939">MSTVRQPAVAGMFYPADPRQLAHDVQQLLAEAPPHELIPKALIVPHAGYIYSGAIAATAYATLRPAAAHIRRVVLLGPTHRVAVFGLALPGADAFDTPLGRIELDTEAARAIADLPQVTVSADAHALEHSLEVQLPFLQRVLGKFRLLPLAVGMATPEEVAEVLEKLWGGEETLIVISSDLSHFLPYAAARHVDEETVQTILKLGPPIDHEQACGGTPINGLIVAARRHRLTPHLLDLRNSGDTAGSQDRVVGYASIAFTEGDQGEQERA</sequence>
<dbReference type="Pfam" id="PF01875">
    <property type="entry name" value="Memo"/>
    <property type="match status" value="1"/>
</dbReference>
<dbReference type="InterPro" id="IPR002737">
    <property type="entry name" value="MEMO1_fam"/>
</dbReference>